<dbReference type="PANTHER" id="PTHR30632:SF14">
    <property type="entry name" value="TUNGSTATE_MOLYBDATE_CHROMATE-BINDING PROTEIN MODA"/>
    <property type="match status" value="1"/>
</dbReference>
<evidence type="ECO:0000256" key="2">
    <source>
        <dbReference type="ARBA" id="ARBA00022723"/>
    </source>
</evidence>
<dbReference type="RefSeq" id="WP_010600385.1">
    <property type="nucleotide sequence ID" value="NZ_JAPJUH010000007.1"/>
</dbReference>
<proteinExistence type="inferred from homology"/>
<sequence length="259" mass="28728">MPRYYKIARILILFTFLIALQIKGYAQPLRVAVAANAQSVIKKLQADFKKRTGIELEVIIGASGKLTAQIMNGAPYEIFLSADTEFPDQLFAKGYGLKSPKVYALGSLIVCGSVKGEVKNWQSLLKSTEVKKIAIANPKTAPYGKAAKESLKFFGLENDIASKLVFGESISQVNTYIQTSAVEVGFTTEAFLYERVDHSKVKWVRVDPKSYGKIEQAVILLKYANQTNLDKATQFYNYLSSPSARKIIDANGYHLPLQN</sequence>
<protein>
    <submittedName>
        <fullName evidence="5">Molybdate ABC transporter substrate-binding protein</fullName>
    </submittedName>
</protein>
<feature type="binding site" evidence="4">
    <location>
        <position position="170"/>
    </location>
    <ligand>
        <name>molybdate</name>
        <dbReference type="ChEBI" id="CHEBI:36264"/>
    </ligand>
</feature>
<keyword evidence="6" id="KW-1185">Reference proteome</keyword>
<dbReference type="PANTHER" id="PTHR30632">
    <property type="entry name" value="MOLYBDATE-BINDING PERIPLASMIC PROTEIN"/>
    <property type="match status" value="1"/>
</dbReference>
<dbReference type="NCBIfam" id="TIGR01256">
    <property type="entry name" value="modA"/>
    <property type="match status" value="1"/>
</dbReference>
<name>A0A9X3DGU1_9SPHI</name>
<dbReference type="InterPro" id="IPR005950">
    <property type="entry name" value="ModA"/>
</dbReference>
<accession>A0A9X3DGU1</accession>
<reference evidence="5" key="1">
    <citation type="submission" date="2022-11" db="EMBL/GenBank/DDBJ databases">
        <authorList>
            <person name="Graham C."/>
            <person name="Newman J.D."/>
        </authorList>
    </citation>
    <scope>NUCLEOTIDE SEQUENCE</scope>
    <source>
        <strain evidence="5">DSM 19486</strain>
    </source>
</reference>
<evidence type="ECO:0000256" key="3">
    <source>
        <dbReference type="ARBA" id="ARBA00022729"/>
    </source>
</evidence>
<dbReference type="CDD" id="cd13539">
    <property type="entry name" value="PBP2_AvModA"/>
    <property type="match status" value="1"/>
</dbReference>
<feature type="binding site" evidence="4">
    <location>
        <position position="63"/>
    </location>
    <ligand>
        <name>molybdate</name>
        <dbReference type="ChEBI" id="CHEBI:36264"/>
    </ligand>
</feature>
<dbReference type="GO" id="GO:0046872">
    <property type="term" value="F:metal ion binding"/>
    <property type="evidence" value="ECO:0007669"/>
    <property type="project" value="UniProtKB-KW"/>
</dbReference>
<keyword evidence="2 4" id="KW-0479">Metal-binding</keyword>
<dbReference type="Proteomes" id="UP001142592">
    <property type="component" value="Unassembled WGS sequence"/>
</dbReference>
<dbReference type="AlphaFoldDB" id="A0A9X3DGU1"/>
<evidence type="ECO:0000313" key="6">
    <source>
        <dbReference type="Proteomes" id="UP001142592"/>
    </source>
</evidence>
<evidence type="ECO:0000256" key="4">
    <source>
        <dbReference type="PIRSR" id="PIRSR004846-1"/>
    </source>
</evidence>
<evidence type="ECO:0000313" key="5">
    <source>
        <dbReference type="EMBL" id="MCX3267264.1"/>
    </source>
</evidence>
<keyword evidence="4" id="KW-0500">Molybdenum</keyword>
<comment type="caution">
    <text evidence="5">The sequence shown here is derived from an EMBL/GenBank/DDBJ whole genome shotgun (WGS) entry which is preliminary data.</text>
</comment>
<dbReference type="GO" id="GO:0015689">
    <property type="term" value="P:molybdate ion transport"/>
    <property type="evidence" value="ECO:0007669"/>
    <property type="project" value="InterPro"/>
</dbReference>
<dbReference type="InterPro" id="IPR050682">
    <property type="entry name" value="ModA/WtpA"/>
</dbReference>
<dbReference type="EMBL" id="JAPJUH010000007">
    <property type="protein sequence ID" value="MCX3267264.1"/>
    <property type="molecule type" value="Genomic_DNA"/>
</dbReference>
<dbReference type="PIRSF" id="PIRSF004846">
    <property type="entry name" value="ModA"/>
    <property type="match status" value="1"/>
</dbReference>
<dbReference type="InterPro" id="IPR044084">
    <property type="entry name" value="AvModA-like_subst-bd"/>
</dbReference>
<keyword evidence="3" id="KW-0732">Signal</keyword>
<dbReference type="Pfam" id="PF13531">
    <property type="entry name" value="SBP_bac_11"/>
    <property type="match status" value="1"/>
</dbReference>
<dbReference type="SUPFAM" id="SSF53850">
    <property type="entry name" value="Periplasmic binding protein-like II"/>
    <property type="match status" value="1"/>
</dbReference>
<gene>
    <name evidence="5" type="primary">modA</name>
    <name evidence="5" type="ORF">OQZ29_21055</name>
</gene>
<comment type="similarity">
    <text evidence="1">Belongs to the bacterial solute-binding protein ModA family.</text>
</comment>
<evidence type="ECO:0000256" key="1">
    <source>
        <dbReference type="ARBA" id="ARBA00009175"/>
    </source>
</evidence>
<dbReference type="Gene3D" id="3.40.190.10">
    <property type="entry name" value="Periplasmic binding protein-like II"/>
    <property type="match status" value="2"/>
</dbReference>
<organism evidence="5 6">
    <name type="scientific">Pedobacter agri</name>
    <dbReference type="NCBI Taxonomy" id="454586"/>
    <lineage>
        <taxon>Bacteria</taxon>
        <taxon>Pseudomonadati</taxon>
        <taxon>Bacteroidota</taxon>
        <taxon>Sphingobacteriia</taxon>
        <taxon>Sphingobacteriales</taxon>
        <taxon>Sphingobacteriaceae</taxon>
        <taxon>Pedobacter</taxon>
    </lineage>
</organism>
<dbReference type="GO" id="GO:0030973">
    <property type="term" value="F:molybdate ion binding"/>
    <property type="evidence" value="ECO:0007669"/>
    <property type="project" value="InterPro"/>
</dbReference>